<evidence type="ECO:0000256" key="1">
    <source>
        <dbReference type="ARBA" id="ARBA00001933"/>
    </source>
</evidence>
<dbReference type="InterPro" id="IPR015421">
    <property type="entry name" value="PyrdxlP-dep_Trfase_major"/>
</dbReference>
<dbReference type="InterPro" id="IPR015424">
    <property type="entry name" value="PyrdxlP-dep_Trfase"/>
</dbReference>
<evidence type="ECO:0000313" key="10">
    <source>
        <dbReference type="EMBL" id="OWJ54997.1"/>
    </source>
</evidence>
<dbReference type="Proteomes" id="UP000196694">
    <property type="component" value="Unassembled WGS sequence"/>
</dbReference>
<dbReference type="Proteomes" id="UP000058613">
    <property type="component" value="Chromosome"/>
</dbReference>
<keyword evidence="5 7" id="KW-0663">Pyridoxal phosphate</keyword>
<comment type="catalytic activity">
    <reaction evidence="7">
        <text>L-histidinol phosphate + 2-oxoglutarate = 3-(imidazol-4-yl)-2-oxopropyl phosphate + L-glutamate</text>
        <dbReference type="Rhea" id="RHEA:23744"/>
        <dbReference type="ChEBI" id="CHEBI:16810"/>
        <dbReference type="ChEBI" id="CHEBI:29985"/>
        <dbReference type="ChEBI" id="CHEBI:57766"/>
        <dbReference type="ChEBI" id="CHEBI:57980"/>
        <dbReference type="EC" id="2.6.1.9"/>
    </reaction>
</comment>
<organism evidence="9 11">
    <name type="scientific">Pyrodictium delaneyi</name>
    <dbReference type="NCBI Taxonomy" id="1273541"/>
    <lineage>
        <taxon>Archaea</taxon>
        <taxon>Thermoproteota</taxon>
        <taxon>Thermoprotei</taxon>
        <taxon>Desulfurococcales</taxon>
        <taxon>Pyrodictiaceae</taxon>
        <taxon>Pyrodictium</taxon>
    </lineage>
</organism>
<dbReference type="InterPro" id="IPR015422">
    <property type="entry name" value="PyrdxlP-dep_Trfase_small"/>
</dbReference>
<dbReference type="GO" id="GO:0004400">
    <property type="term" value="F:histidinol-phosphate transaminase activity"/>
    <property type="evidence" value="ECO:0007669"/>
    <property type="project" value="UniProtKB-UniRule"/>
</dbReference>
<dbReference type="OrthoDB" id="39225at2157"/>
<accession>A0A0P0N5I9</accession>
<proteinExistence type="inferred from homology"/>
<keyword evidence="3 7" id="KW-0028">Amino-acid biosynthesis</keyword>
<comment type="similarity">
    <text evidence="7">Belongs to the class-II pyridoxal-phosphate-dependent aminotransferase family. Histidinol-phosphate aminotransferase subfamily.</text>
</comment>
<evidence type="ECO:0000259" key="8">
    <source>
        <dbReference type="Pfam" id="PF00155"/>
    </source>
</evidence>
<evidence type="ECO:0000256" key="3">
    <source>
        <dbReference type="ARBA" id="ARBA00022605"/>
    </source>
</evidence>
<dbReference type="PROSITE" id="PS00599">
    <property type="entry name" value="AA_TRANSFER_CLASS_2"/>
    <property type="match status" value="1"/>
</dbReference>
<feature type="domain" description="Aminotransferase class I/classII large" evidence="8">
    <location>
        <begin position="27"/>
        <end position="346"/>
    </location>
</feature>
<dbReference type="Pfam" id="PF00155">
    <property type="entry name" value="Aminotran_1_2"/>
    <property type="match status" value="1"/>
</dbReference>
<keyword evidence="4 7" id="KW-0808">Transferase</keyword>
<keyword evidence="12" id="KW-1185">Reference proteome</keyword>
<dbReference type="KEGG" id="pdl:Pyrde_1743"/>
<evidence type="ECO:0000256" key="2">
    <source>
        <dbReference type="ARBA" id="ARBA00022576"/>
    </source>
</evidence>
<dbReference type="GeneID" id="26100083"/>
<evidence type="ECO:0000256" key="7">
    <source>
        <dbReference type="HAMAP-Rule" id="MF_01023"/>
    </source>
</evidence>
<dbReference type="RefSeq" id="WP_055410011.1">
    <property type="nucleotide sequence ID" value="NZ_CP013011.1"/>
</dbReference>
<dbReference type="EMBL" id="NCQP01000002">
    <property type="protein sequence ID" value="OWJ54997.1"/>
    <property type="molecule type" value="Genomic_DNA"/>
</dbReference>
<dbReference type="SUPFAM" id="SSF53383">
    <property type="entry name" value="PLP-dependent transferases"/>
    <property type="match status" value="1"/>
</dbReference>
<dbReference type="Gene3D" id="3.40.640.10">
    <property type="entry name" value="Type I PLP-dependent aspartate aminotransferase-like (Major domain)"/>
    <property type="match status" value="1"/>
</dbReference>
<comment type="cofactor">
    <cofactor evidence="1 7">
        <name>pyridoxal 5'-phosphate</name>
        <dbReference type="ChEBI" id="CHEBI:597326"/>
    </cofactor>
</comment>
<dbReference type="PATRIC" id="fig|1273541.4.peg.1855"/>
<dbReference type="CDD" id="cd00609">
    <property type="entry name" value="AAT_like"/>
    <property type="match status" value="1"/>
</dbReference>
<dbReference type="AlphaFoldDB" id="A0A0P0N5I9"/>
<evidence type="ECO:0000256" key="4">
    <source>
        <dbReference type="ARBA" id="ARBA00022679"/>
    </source>
</evidence>
<feature type="modified residue" description="N6-(pyridoxal phosphate)lysine" evidence="7">
    <location>
        <position position="218"/>
    </location>
</feature>
<keyword evidence="2 7" id="KW-0032">Aminotransferase</keyword>
<dbReference type="EMBL" id="CP013011">
    <property type="protein sequence ID" value="ALL01786.1"/>
    <property type="molecule type" value="Genomic_DNA"/>
</dbReference>
<name>A0A0P0N5I9_9CREN</name>
<dbReference type="PANTHER" id="PTHR42885">
    <property type="entry name" value="HISTIDINOL-PHOSPHATE AMINOTRANSFERASE-RELATED"/>
    <property type="match status" value="1"/>
</dbReference>
<keyword evidence="6 7" id="KW-0368">Histidine biosynthesis</keyword>
<reference evidence="10 12" key="2">
    <citation type="submission" date="2017-05" db="EMBL/GenBank/DDBJ databases">
        <title>The draft genome of the hyperthermophilic archaeon 'Pyrodictium delaneyi strain Hulk', an iron and nitrate reducer, reveals the capacity for sulfate reduction.</title>
        <authorList>
            <person name="Demey L.M."/>
            <person name="Miller C."/>
            <person name="Manzella M."/>
            <person name="Reguera G."/>
            <person name="Kashefi K."/>
        </authorList>
    </citation>
    <scope>NUCLEOTIDE SEQUENCE [LARGE SCALE GENOMIC DNA]</scope>
    <source>
        <strain evidence="10 12">Hulk</strain>
    </source>
</reference>
<dbReference type="InterPro" id="IPR001917">
    <property type="entry name" value="Aminotrans_II_pyridoxalP_BS"/>
</dbReference>
<evidence type="ECO:0000256" key="5">
    <source>
        <dbReference type="ARBA" id="ARBA00022898"/>
    </source>
</evidence>
<dbReference type="EC" id="2.6.1.9" evidence="7"/>
<protein>
    <recommendedName>
        <fullName evidence="7">Histidinol-phosphate aminotransferase</fullName>
        <ecNumber evidence="7">2.6.1.9</ecNumber>
    </recommendedName>
    <alternativeName>
        <fullName evidence="7">Imidazole acetol-phosphate transaminase</fullName>
    </alternativeName>
</protein>
<gene>
    <name evidence="7" type="primary">hisC</name>
    <name evidence="10" type="ORF">Pdsh_04695</name>
    <name evidence="9" type="ORF">Pyrde_1743</name>
</gene>
<evidence type="ECO:0000313" key="9">
    <source>
        <dbReference type="EMBL" id="ALL01786.1"/>
    </source>
</evidence>
<reference evidence="9 11" key="1">
    <citation type="submission" date="2015-10" db="EMBL/GenBank/DDBJ databases">
        <title>Complete genome sequence of hyperthermophilic archaeon Pyrodictium delaneyi Su06.</title>
        <authorList>
            <person name="Jung J.-H."/>
            <person name="Lin J."/>
            <person name="Holden J.F."/>
            <person name="Park C.-S."/>
        </authorList>
    </citation>
    <scope>NUCLEOTIDE SEQUENCE [LARGE SCALE GENOMIC DNA]</scope>
    <source>
        <strain evidence="9 11">Su06</strain>
    </source>
</reference>
<dbReference type="NCBIfam" id="TIGR01141">
    <property type="entry name" value="hisC"/>
    <property type="match status" value="1"/>
</dbReference>
<dbReference type="InterPro" id="IPR004839">
    <property type="entry name" value="Aminotransferase_I/II_large"/>
</dbReference>
<dbReference type="UniPathway" id="UPA00031">
    <property type="reaction ID" value="UER00012"/>
</dbReference>
<evidence type="ECO:0000313" key="11">
    <source>
        <dbReference type="Proteomes" id="UP000058613"/>
    </source>
</evidence>
<dbReference type="PANTHER" id="PTHR42885:SF2">
    <property type="entry name" value="HISTIDINOL-PHOSPHATE AMINOTRANSFERASE"/>
    <property type="match status" value="1"/>
</dbReference>
<sequence>MPVRVKPWLENQEGYKPRSYGVIRARLDLNESPYPPPARVVEAVTREAARGNRYPEAAQYQHLTELLSSYTGAAPEQIIVGLGGDMVLEKAFTLVLGHREKAVYPWPSFSMYEVYTRQQGGEAAKIELEPSDDRWQLDWSRFTKEALSARLVALDNPNNPTGSLIAPSEDELAELLEKLSREGVLLILDEAYYEFSGVTYAGLTESYDNLLVVRTLSKAFSLAGLRVGYGIAHPSLAEKLRSLLPPFLPRTSLAAAIAALEEPSYAAKVVEVIRREREWLAKSLRKLPGIRVYRSATNFLLVETPVPKVVDRLAEHGIAVRRVPLGDNWLRVTVSTPAENRLFLETLAKIVKTAENINDSSEEL</sequence>
<dbReference type="GO" id="GO:0030170">
    <property type="term" value="F:pyridoxal phosphate binding"/>
    <property type="evidence" value="ECO:0007669"/>
    <property type="project" value="InterPro"/>
</dbReference>
<dbReference type="Gene3D" id="3.90.1150.10">
    <property type="entry name" value="Aspartate Aminotransferase, domain 1"/>
    <property type="match status" value="1"/>
</dbReference>
<comment type="pathway">
    <text evidence="7">Amino-acid biosynthesis; L-histidine biosynthesis; L-histidine from 5-phospho-alpha-D-ribose 1-diphosphate: step 7/9.</text>
</comment>
<dbReference type="STRING" id="1273541.Pyrde_1743"/>
<dbReference type="HAMAP" id="MF_01023">
    <property type="entry name" value="HisC_aminotrans_2"/>
    <property type="match status" value="1"/>
</dbReference>
<evidence type="ECO:0000256" key="6">
    <source>
        <dbReference type="ARBA" id="ARBA00023102"/>
    </source>
</evidence>
<dbReference type="GO" id="GO:0000105">
    <property type="term" value="P:L-histidine biosynthetic process"/>
    <property type="evidence" value="ECO:0007669"/>
    <property type="project" value="UniProtKB-UniRule"/>
</dbReference>
<evidence type="ECO:0000313" key="12">
    <source>
        <dbReference type="Proteomes" id="UP000196694"/>
    </source>
</evidence>
<dbReference type="InterPro" id="IPR005861">
    <property type="entry name" value="HisP_aminotrans"/>
</dbReference>